<evidence type="ECO:0000256" key="1">
    <source>
        <dbReference type="SAM" id="Phobius"/>
    </source>
</evidence>
<dbReference type="Pfam" id="PF13308">
    <property type="entry name" value="YARHG"/>
    <property type="match status" value="1"/>
</dbReference>
<keyword evidence="4" id="KW-1185">Reference proteome</keyword>
<keyword evidence="1" id="KW-0472">Membrane</keyword>
<feature type="domain" description="YARHG" evidence="2">
    <location>
        <begin position="120"/>
        <end position="208"/>
    </location>
</feature>
<dbReference type="PaxDb" id="610130-Closa_0189"/>
<dbReference type="KEGG" id="csh:Closa_0189"/>
<dbReference type="InterPro" id="IPR038434">
    <property type="entry name" value="YARHG_sf"/>
</dbReference>
<dbReference type="STRING" id="610130.Closa_0189"/>
<protein>
    <recommendedName>
        <fullName evidence="2">YARHG domain-containing protein</fullName>
    </recommendedName>
</protein>
<dbReference type="eggNOG" id="COG1033">
    <property type="taxonomic scope" value="Bacteria"/>
</dbReference>
<evidence type="ECO:0000259" key="2">
    <source>
        <dbReference type="SMART" id="SM01324"/>
    </source>
</evidence>
<dbReference type="Gene3D" id="1.20.58.1690">
    <property type="match status" value="1"/>
</dbReference>
<dbReference type="SMART" id="SM01324">
    <property type="entry name" value="YARHG"/>
    <property type="match status" value="1"/>
</dbReference>
<dbReference type="EMBL" id="CP002109">
    <property type="protein sequence ID" value="ADL02832.1"/>
    <property type="molecule type" value="Genomic_DNA"/>
</dbReference>
<dbReference type="HOGENOM" id="CLU_653299_0_0_9"/>
<organism evidence="3 4">
    <name type="scientific">Lacrimispora saccharolytica (strain ATCC 35040 / DSM 2544 / NRCC 2533 / WM1)</name>
    <name type="common">Clostridium saccharolyticum</name>
    <dbReference type="NCBI Taxonomy" id="610130"/>
    <lineage>
        <taxon>Bacteria</taxon>
        <taxon>Bacillati</taxon>
        <taxon>Bacillota</taxon>
        <taxon>Clostridia</taxon>
        <taxon>Lachnospirales</taxon>
        <taxon>Lachnospiraceae</taxon>
        <taxon>Lacrimispora</taxon>
    </lineage>
</organism>
<gene>
    <name evidence="3" type="ordered locus">Closa_0189</name>
</gene>
<dbReference type="Proteomes" id="UP000001662">
    <property type="component" value="Chromosome"/>
</dbReference>
<keyword evidence="1" id="KW-0812">Transmembrane</keyword>
<name>D9R1U1_LACSW</name>
<sequence>MFCPNCGEENNNAARFCYNCGCSLTNKEESLVKENSNIETNKARKNLFIKVCLLVMLTIIIILIILLHTSNKNSEAFVSKTIAVKGIEEAKNGDEVNNEKLPGLFEDTSIEEKSVGISPDDYILPESDSKIYSAEELNSLSSKELRLARNEIYAKHGRKFSSEDLQSYFSEKIWYKPKYEAAEFEAKSNGMLNVVELENIKLIVENEKLRNSTTLDGYQEVLEDKRLVLSREEIENYLQNQGMDTNSLYYLKNTINHSDRTIEEKTVPKLQYDNEKFTYVENYNPYNQAYEYNPIISFEFVEEEYEVKEKQILPDGSYYLAHNSLVTEKTLNRDLENNLYIESGQNRTNHKISESGVDKNSYDYWVIGLNGNYWGTYTIYKGKDEIKIEKRYYDTIRKSYKFTSTETYKKLDVESLLISK</sequence>
<dbReference type="AlphaFoldDB" id="D9R1U1"/>
<evidence type="ECO:0000313" key="4">
    <source>
        <dbReference type="Proteomes" id="UP000001662"/>
    </source>
</evidence>
<accession>D9R1U1</accession>
<evidence type="ECO:0000313" key="3">
    <source>
        <dbReference type="EMBL" id="ADL02832.1"/>
    </source>
</evidence>
<keyword evidence="1" id="KW-1133">Transmembrane helix</keyword>
<dbReference type="InterPro" id="IPR025582">
    <property type="entry name" value="YARHG_dom"/>
</dbReference>
<dbReference type="RefSeq" id="WP_013270932.1">
    <property type="nucleotide sequence ID" value="NC_014376.1"/>
</dbReference>
<reference evidence="3" key="1">
    <citation type="submission" date="2010-07" db="EMBL/GenBank/DDBJ databases">
        <title>Complete sequence of Clostridium saccharolyticum WM1.</title>
        <authorList>
            <consortium name="US DOE Joint Genome Institute"/>
            <person name="Lucas S."/>
            <person name="Copeland A."/>
            <person name="Lapidus A."/>
            <person name="Cheng J.-F."/>
            <person name="Bruce D."/>
            <person name="Goodwin L."/>
            <person name="Pitluck S."/>
            <person name="Chertkov O."/>
            <person name="Detter J.C."/>
            <person name="Han C."/>
            <person name="Tapia R."/>
            <person name="Land M."/>
            <person name="Hauser L."/>
            <person name="Chang Y.-J."/>
            <person name="Jeffries C."/>
            <person name="Kyrpides N."/>
            <person name="Ivanova N."/>
            <person name="Mikhailova N."/>
            <person name="Mouttaki H."/>
            <person name="Lin L."/>
            <person name="Zhou J."/>
            <person name="Hemme C.L."/>
            <person name="Woyke T."/>
        </authorList>
    </citation>
    <scope>NUCLEOTIDE SEQUENCE [LARGE SCALE GENOMIC DNA]</scope>
    <source>
        <strain evidence="3">WM1</strain>
    </source>
</reference>
<feature type="transmembrane region" description="Helical" evidence="1">
    <location>
        <begin position="47"/>
        <end position="67"/>
    </location>
</feature>
<proteinExistence type="predicted"/>